<dbReference type="RefSeq" id="WP_065493827.1">
    <property type="nucleotide sequence ID" value="NZ_CP009112.1"/>
</dbReference>
<gene>
    <name evidence="1" type="ORF">R1CP_40105</name>
</gene>
<evidence type="ECO:0000313" key="1">
    <source>
        <dbReference type="EMBL" id="ANS32602.1"/>
    </source>
</evidence>
<keyword evidence="1" id="KW-0614">Plasmid</keyword>
<geneLocation type="plasmid" evidence="2">
    <name>pr1cp1</name>
</geneLocation>
<sequence>MLKQLYAAQKMTVATWSKPMMSIGSPRYSILISTHTSGITDRIEFYTSKLRQRCYVHHSIEHPIDRIVAVNGDALVLGEMNARITVGDIE</sequence>
<name>A0A1B1KJ19_RHOOP</name>
<reference evidence="1 2" key="1">
    <citation type="submission" date="2014-07" db="EMBL/GenBank/DDBJ databases">
        <authorList>
            <person name="Zhang J.E."/>
            <person name="Yang H."/>
            <person name="Guo J."/>
            <person name="Deng Z."/>
            <person name="Luo H."/>
            <person name="Luo M."/>
            <person name="Zhao B."/>
        </authorList>
    </citation>
    <scope>NUCLEOTIDE SEQUENCE [LARGE SCALE GENOMIC DNA]</scope>
    <source>
        <strain evidence="1 2">1CP</strain>
        <plasmid evidence="2">Plasmid pr1cp1</plasmid>
    </source>
</reference>
<dbReference type="EMBL" id="CP009112">
    <property type="protein sequence ID" value="ANS32602.1"/>
    <property type="molecule type" value="Genomic_DNA"/>
</dbReference>
<proteinExistence type="predicted"/>
<protein>
    <submittedName>
        <fullName evidence="1">Uncharacterized protein</fullName>
    </submittedName>
</protein>
<evidence type="ECO:0000313" key="2">
    <source>
        <dbReference type="Proteomes" id="UP000186108"/>
    </source>
</evidence>
<dbReference type="Proteomes" id="UP000186108">
    <property type="component" value="Plasmid pR1CP1"/>
</dbReference>
<accession>A0A1B1KJ19</accession>
<organism evidence="1 2">
    <name type="scientific">Rhodococcus opacus</name>
    <name type="common">Nocardia opaca</name>
    <dbReference type="NCBI Taxonomy" id="37919"/>
    <lineage>
        <taxon>Bacteria</taxon>
        <taxon>Bacillati</taxon>
        <taxon>Actinomycetota</taxon>
        <taxon>Actinomycetes</taxon>
        <taxon>Mycobacteriales</taxon>
        <taxon>Nocardiaceae</taxon>
        <taxon>Rhodococcus</taxon>
    </lineage>
</organism>
<dbReference type="AlphaFoldDB" id="A0A1B1KJ19"/>